<evidence type="ECO:0000256" key="2">
    <source>
        <dbReference type="SAM" id="MobiDB-lite"/>
    </source>
</evidence>
<comment type="similarity">
    <text evidence="1">Belongs to the AVL9 family.</text>
</comment>
<protein>
    <submittedName>
        <fullName evidence="4">Transport protein Avl9-domain-containing protein</fullName>
    </submittedName>
</protein>
<feature type="domain" description="UDENN" evidence="3">
    <location>
        <begin position="163"/>
        <end position="585"/>
    </location>
</feature>
<dbReference type="OrthoDB" id="26278at2759"/>
<dbReference type="Pfam" id="PF09794">
    <property type="entry name" value="Avl9"/>
    <property type="match status" value="1"/>
</dbReference>
<sequence>MTDGRFSLSKNPVTENPNPLADDDEFFDDNDTASQRSISLSSTPSSPKPEPDAFAPLPMSPTSPQAFLRTLEQDTQDDTLEPDPPSAYSPDTASQQNQQRVQSLTPALESAFVGQSSHLYPPTPVGIRGDRDSVASFATGSSTSKKAERESMLLTPSDGPLILGIALVDFNHIVGPKIDFYEGEIFEDEEIAKILPFLALPDGAHMSVEDYTYFHVVPSSPNPITVFGISCHRQIAASLLLVKDADVTRSTVQKSVVVLASKPLFGPIRDRLGVVTLALFEQRDFTNLQILTDLYESLELSLKGHLTTSGLYMGACLRDLVHVFRQRTLILLKALMLQKRIMFFGHPLERLCTYQYSLVTLMPGLLQHLEDCGSPPLATRALALTRPSSLKTSSHMSMMTYLGLPLDLFGKDAFFQPYLPLQQLDMVTETKSWLCGTTNSIVAEQKEIDLFVDTETGTVEFRDPKLEKSAGLTAADRKWMDDIIKDVNEGWDEEGKRTHFRGSDDYLRQKFEEYITGALASIKHADFVAKGKANDVVITEGGESHSIEDYNPLWISEFRRTDAYEVWERVTDPLLFDIAEPRHPCAGMTSVVTDIGLRLQEGVQDLKIGQQLAPTREAISKTLATGSTNFFKAVEGVKGRWMARSPSSTPATPPDSGRGTPVDLGKDADTFSIRSSISTKSAPAIQQTQSPSPNMNSPGVAASEFAQRATSTLSGWGSGIGSFISNKTSKFSLGAGIISTPTSVTSTLASKIDEPDDISEQFIPRDLDAEREKAEKERAEKFAAGQQET</sequence>
<organism evidence="4 5">
    <name type="scientific">Thelephora terrestris</name>
    <dbReference type="NCBI Taxonomy" id="56493"/>
    <lineage>
        <taxon>Eukaryota</taxon>
        <taxon>Fungi</taxon>
        <taxon>Dikarya</taxon>
        <taxon>Basidiomycota</taxon>
        <taxon>Agaricomycotina</taxon>
        <taxon>Agaricomycetes</taxon>
        <taxon>Thelephorales</taxon>
        <taxon>Thelephoraceae</taxon>
        <taxon>Thelephora</taxon>
    </lineage>
</organism>
<reference evidence="4" key="2">
    <citation type="submission" date="2020-11" db="EMBL/GenBank/DDBJ databases">
        <authorList>
            <consortium name="DOE Joint Genome Institute"/>
            <person name="Kuo A."/>
            <person name="Miyauchi S."/>
            <person name="Kiss E."/>
            <person name="Drula E."/>
            <person name="Kohler A."/>
            <person name="Sanchez-Garcia M."/>
            <person name="Andreopoulos B."/>
            <person name="Barry K.W."/>
            <person name="Bonito G."/>
            <person name="Buee M."/>
            <person name="Carver A."/>
            <person name="Chen C."/>
            <person name="Cichocki N."/>
            <person name="Clum A."/>
            <person name="Culley D."/>
            <person name="Crous P.W."/>
            <person name="Fauchery L."/>
            <person name="Girlanda M."/>
            <person name="Hayes R."/>
            <person name="Keri Z."/>
            <person name="Labutti K."/>
            <person name="Lipzen A."/>
            <person name="Lombard V."/>
            <person name="Magnuson J."/>
            <person name="Maillard F."/>
            <person name="Morin E."/>
            <person name="Murat C."/>
            <person name="Nolan M."/>
            <person name="Ohm R."/>
            <person name="Pangilinan J."/>
            <person name="Pereira M."/>
            <person name="Perotto S."/>
            <person name="Peter M."/>
            <person name="Riley R."/>
            <person name="Sitrit Y."/>
            <person name="Stielow B."/>
            <person name="Szollosi G."/>
            <person name="Zifcakova L."/>
            <person name="Stursova M."/>
            <person name="Spatafora J.W."/>
            <person name="Tedersoo L."/>
            <person name="Vaario L.-M."/>
            <person name="Yamada A."/>
            <person name="Yan M."/>
            <person name="Wang P."/>
            <person name="Xu J."/>
            <person name="Bruns T."/>
            <person name="Baldrian P."/>
            <person name="Vilgalys R."/>
            <person name="Henrissat B."/>
            <person name="Grigoriev I.V."/>
            <person name="Hibbett D."/>
            <person name="Nagy L.G."/>
            <person name="Martin F.M."/>
        </authorList>
    </citation>
    <scope>NUCLEOTIDE SEQUENCE</scope>
    <source>
        <strain evidence="4">UH-Tt-Lm1</strain>
    </source>
</reference>
<comment type="caution">
    <text evidence="4">The sequence shown here is derived from an EMBL/GenBank/DDBJ whole genome shotgun (WGS) entry which is preliminary data.</text>
</comment>
<dbReference type="GO" id="GO:0005737">
    <property type="term" value="C:cytoplasm"/>
    <property type="evidence" value="ECO:0007669"/>
    <property type="project" value="TreeGrafter"/>
</dbReference>
<evidence type="ECO:0000256" key="1">
    <source>
        <dbReference type="ARBA" id="ARBA00038178"/>
    </source>
</evidence>
<feature type="region of interest" description="Disordered" evidence="2">
    <location>
        <begin position="1"/>
        <end position="103"/>
    </location>
</feature>
<feature type="compositionally biased region" description="Polar residues" evidence="2">
    <location>
        <begin position="672"/>
        <end position="697"/>
    </location>
</feature>
<dbReference type="InterPro" id="IPR051731">
    <property type="entry name" value="DENND11/AVL9_GEFs"/>
</dbReference>
<dbReference type="Proteomes" id="UP000736335">
    <property type="component" value="Unassembled WGS sequence"/>
</dbReference>
<name>A0A9P6HBF7_9AGAM</name>
<feature type="compositionally biased region" description="Polar residues" evidence="2">
    <location>
        <begin position="89"/>
        <end position="103"/>
    </location>
</feature>
<feature type="region of interest" description="Disordered" evidence="2">
    <location>
        <begin position="765"/>
        <end position="789"/>
    </location>
</feature>
<feature type="compositionally biased region" description="Polar residues" evidence="2">
    <location>
        <begin position="8"/>
        <end position="17"/>
    </location>
</feature>
<dbReference type="PANTHER" id="PTHR31017">
    <property type="entry name" value="LATE SECRETORY PATHWAY PROTEIN AVL9-RELATED"/>
    <property type="match status" value="1"/>
</dbReference>
<evidence type="ECO:0000313" key="5">
    <source>
        <dbReference type="Proteomes" id="UP000736335"/>
    </source>
</evidence>
<accession>A0A9P6HBF7</accession>
<feature type="region of interest" description="Disordered" evidence="2">
    <location>
        <begin position="641"/>
        <end position="698"/>
    </location>
</feature>
<dbReference type="PROSITE" id="PS50211">
    <property type="entry name" value="DENN"/>
    <property type="match status" value="1"/>
</dbReference>
<keyword evidence="5" id="KW-1185">Reference proteome</keyword>
<gene>
    <name evidence="4" type="ORF">BJ322DRAFT_1069193</name>
</gene>
<proteinExistence type="inferred from homology"/>
<dbReference type="AlphaFoldDB" id="A0A9P6HBF7"/>
<evidence type="ECO:0000313" key="4">
    <source>
        <dbReference type="EMBL" id="KAF9783157.1"/>
    </source>
</evidence>
<dbReference type="InterPro" id="IPR018307">
    <property type="entry name" value="ABL9/DENND6_dom"/>
</dbReference>
<reference evidence="4" key="1">
    <citation type="journal article" date="2020" name="Nat. Commun.">
        <title>Large-scale genome sequencing of mycorrhizal fungi provides insights into the early evolution of symbiotic traits.</title>
        <authorList>
            <person name="Miyauchi S."/>
            <person name="Kiss E."/>
            <person name="Kuo A."/>
            <person name="Drula E."/>
            <person name="Kohler A."/>
            <person name="Sanchez-Garcia M."/>
            <person name="Morin E."/>
            <person name="Andreopoulos B."/>
            <person name="Barry K.W."/>
            <person name="Bonito G."/>
            <person name="Buee M."/>
            <person name="Carver A."/>
            <person name="Chen C."/>
            <person name="Cichocki N."/>
            <person name="Clum A."/>
            <person name="Culley D."/>
            <person name="Crous P.W."/>
            <person name="Fauchery L."/>
            <person name="Girlanda M."/>
            <person name="Hayes R.D."/>
            <person name="Keri Z."/>
            <person name="LaButti K."/>
            <person name="Lipzen A."/>
            <person name="Lombard V."/>
            <person name="Magnuson J."/>
            <person name="Maillard F."/>
            <person name="Murat C."/>
            <person name="Nolan M."/>
            <person name="Ohm R.A."/>
            <person name="Pangilinan J."/>
            <person name="Pereira M.F."/>
            <person name="Perotto S."/>
            <person name="Peter M."/>
            <person name="Pfister S."/>
            <person name="Riley R."/>
            <person name="Sitrit Y."/>
            <person name="Stielow J.B."/>
            <person name="Szollosi G."/>
            <person name="Zifcakova L."/>
            <person name="Stursova M."/>
            <person name="Spatafora J.W."/>
            <person name="Tedersoo L."/>
            <person name="Vaario L.M."/>
            <person name="Yamada A."/>
            <person name="Yan M."/>
            <person name="Wang P."/>
            <person name="Xu J."/>
            <person name="Bruns T."/>
            <person name="Baldrian P."/>
            <person name="Vilgalys R."/>
            <person name="Dunand C."/>
            <person name="Henrissat B."/>
            <person name="Grigoriev I.V."/>
            <person name="Hibbett D."/>
            <person name="Nagy L.G."/>
            <person name="Martin F.M."/>
        </authorList>
    </citation>
    <scope>NUCLEOTIDE SEQUENCE</scope>
    <source>
        <strain evidence="4">UH-Tt-Lm1</strain>
    </source>
</reference>
<feature type="compositionally biased region" description="Basic and acidic residues" evidence="2">
    <location>
        <begin position="765"/>
        <end position="781"/>
    </location>
</feature>
<feature type="compositionally biased region" description="Low complexity" evidence="2">
    <location>
        <begin position="645"/>
        <end position="656"/>
    </location>
</feature>
<evidence type="ECO:0000259" key="3">
    <source>
        <dbReference type="PROSITE" id="PS50211"/>
    </source>
</evidence>
<dbReference type="PANTHER" id="PTHR31017:SF1">
    <property type="entry name" value="LATE SECRETORY PATHWAY PROTEIN AVL9 HOMOLOG"/>
    <property type="match status" value="1"/>
</dbReference>
<feature type="compositionally biased region" description="Low complexity" evidence="2">
    <location>
        <begin position="34"/>
        <end position="45"/>
    </location>
</feature>
<dbReference type="InterPro" id="IPR037516">
    <property type="entry name" value="Tripartite_DENN"/>
</dbReference>
<dbReference type="EMBL" id="WIUZ02000010">
    <property type="protein sequence ID" value="KAF9783157.1"/>
    <property type="molecule type" value="Genomic_DNA"/>
</dbReference>
<feature type="compositionally biased region" description="Acidic residues" evidence="2">
    <location>
        <begin position="21"/>
        <end position="31"/>
    </location>
</feature>